<reference evidence="1 2" key="1">
    <citation type="submission" date="2024-09" db="EMBL/GenBank/DDBJ databases">
        <authorList>
            <person name="Sun Q."/>
            <person name="Mori K."/>
        </authorList>
    </citation>
    <scope>NUCLEOTIDE SEQUENCE [LARGE SCALE GENOMIC DNA]</scope>
    <source>
        <strain evidence="1 2">CCM 3426</strain>
    </source>
</reference>
<evidence type="ECO:0000313" key="1">
    <source>
        <dbReference type="EMBL" id="MFB9206307.1"/>
    </source>
</evidence>
<dbReference type="Proteomes" id="UP001589647">
    <property type="component" value="Unassembled WGS sequence"/>
</dbReference>
<organism evidence="1 2">
    <name type="scientific">Nonomuraea spiralis</name>
    <dbReference type="NCBI Taxonomy" id="46182"/>
    <lineage>
        <taxon>Bacteria</taxon>
        <taxon>Bacillati</taxon>
        <taxon>Actinomycetota</taxon>
        <taxon>Actinomycetes</taxon>
        <taxon>Streptosporangiales</taxon>
        <taxon>Streptosporangiaceae</taxon>
        <taxon>Nonomuraea</taxon>
    </lineage>
</organism>
<accession>A0ABV5IP61</accession>
<gene>
    <name evidence="1" type="ORF">ACFFV7_34285</name>
</gene>
<dbReference type="RefSeq" id="WP_189652343.1">
    <property type="nucleotide sequence ID" value="NZ_BMRC01000026.1"/>
</dbReference>
<comment type="caution">
    <text evidence="1">The sequence shown here is derived from an EMBL/GenBank/DDBJ whole genome shotgun (WGS) entry which is preliminary data.</text>
</comment>
<dbReference type="EMBL" id="JBHMEI010000036">
    <property type="protein sequence ID" value="MFB9206307.1"/>
    <property type="molecule type" value="Genomic_DNA"/>
</dbReference>
<sequence>MTLGSNRLSAELVVRAKSDDHRAGLTSDWLSGALADFAPDLASLLARAPRMNPAALDDGTGRTPSGEPGGLWAQFRVKPALSRPFSKTMPYSEASLRAVARAVRRRPQMVEYIVTPLDERGFPGNGTVWINVSAPAGEAEPWLKLRVEQVPRSGDRHPPEAQQRWAEALKRRAAVTGACFGHVTDDCLTDETPLETALGALDAVTVPRCELELRGYSWVTVCAGTLAARLGGPAALAATGAFDEVDELPDGSVFLRATPTLDDYDETAIERVFTVLQPVLIKGKMRRVFGMEHLRLHFPTG</sequence>
<name>A0ABV5IP61_9ACTN</name>
<keyword evidence="2" id="KW-1185">Reference proteome</keyword>
<protein>
    <submittedName>
        <fullName evidence="1">Uncharacterized protein</fullName>
    </submittedName>
</protein>
<proteinExistence type="predicted"/>
<evidence type="ECO:0000313" key="2">
    <source>
        <dbReference type="Proteomes" id="UP001589647"/>
    </source>
</evidence>